<sequence>MRKPYFFVAIFLFFSQIAMAQPQAEKPPKINNYTYEVSKLSHLLWMAIGNDSEVEEDRRLNNTYKFVSDIDATETKDWYDGQGFPMIQGFKGSIEGQFFKVKNLYINRPEEDSVGFIAHGSANISELVFEDVEVIGRDYTGALIGANTRNGPDFTDVVVTGSVKGRNHVGGLFGRVKSLSWTIELSRLFNVAEVEGNSHVGGISGQVIGDRAEVGYCQNYGFISANELVGGLFGKSEVDQLLVSRNINMGTLIADESIGMLVGQGELYRSYENYANSEQANQNINANNCTLLTKTQFASTDNFGDNFNSYHHFVEYPDFMSDGVIPIPSAFYRPFEFSVYRGYQWMKMYLKSMCLASEGFDQKYRYGDTAVVSLQLGAGTKFSHISVNNVDYFENPAKIPITRGMNLRVDIWLEEDYGFEGGDGSLEHPFQIASFEQFEQIAYNINLAKNHYELINDIDGAVTKTRPDGGKFKPVFLNSDSRFNGNYFKIKNVDLSDEFSLFSDNNGSISNIIFDNLSAKGTSSGLFVRSNGGVIENCHVSGNISFNATNSSNYTGMLVGQNYGQIVQSSAIGTLQSNTNLGGLVGQNKGSGTITNCFSKVDLILSNNDRLYGGLVAHNEGAVSLSYAMGGCTFSSTSIYNKYGGVIGKDDAQNNNSGVGLQFDLDVLDPNAYEIIDAGEYGMSTEAFANESRFPYFDFDNVWEIRQLDEIDEHPRPYLHSLIYDKSIDIHFLPTEAEKSKSGNKGYNIGDIAELTVEGQKGYRFSHWQSGEDTLSTDPNYSFEVIDETPIQLFAHFIFDDAEFDVKGSGSGMDPYQITKLEHLEIMSYVSMLQDKSYVLMNDIDASETANWNQGKGFKPLNFRGQFNGQGHQITNLYINRPLENDVAFFGGLIGDIYNLHLRNATVVGLNNVGILAGTAYNKKAIACSVTGRVHGNSKVGGLMGRIQDYDIQYSYAKAEVSGEKRVGGFLGEGMNSSRLIGNYSASMHIGEGEFDPFAASSPIFTIPEQNYFDQDLANSETAKGASALSTKEFKETTSFEGDAWNFETIWQIEQDVNDPFYGRPVHQWDNPVEITAELTEGVTLSPVVGKYIRGVKLMYSVGTIEGYQIASLTISGKKTESKWGPLSMTENSHFIISVNRDQYNIEIDIEGHGEVSPFINSAYHGESHDLAFIPMEGAELLEVFINEESVGYPSIYTLENITADVKVKAVFSRVLANEISSGLKVYPVPATEKLFIEGLHEDKLLHILSLDGRIIKSVEFRKDHAWLDIGSLSSGMYLIKTSSGTIRFIKQ</sequence>
<dbReference type="InterPro" id="IPR011493">
    <property type="entry name" value="GLUG"/>
</dbReference>
<evidence type="ECO:0000256" key="1">
    <source>
        <dbReference type="SAM" id="SignalP"/>
    </source>
</evidence>
<dbReference type="Proteomes" id="UP001310022">
    <property type="component" value="Unassembled WGS sequence"/>
</dbReference>
<feature type="domain" description="GLUG" evidence="2">
    <location>
        <begin position="577"/>
        <end position="602"/>
    </location>
</feature>
<feature type="chain" id="PRO_5042967115" description="GLUG domain-containing protein" evidence="1">
    <location>
        <begin position="21"/>
        <end position="1292"/>
    </location>
</feature>
<dbReference type="InterPro" id="IPR026444">
    <property type="entry name" value="Secre_tail"/>
</dbReference>
<organism evidence="4 5">
    <name type="scientific">Persicobacter diffluens</name>
    <dbReference type="NCBI Taxonomy" id="981"/>
    <lineage>
        <taxon>Bacteria</taxon>
        <taxon>Pseudomonadati</taxon>
        <taxon>Bacteroidota</taxon>
        <taxon>Cytophagia</taxon>
        <taxon>Cytophagales</taxon>
        <taxon>Persicobacteraceae</taxon>
        <taxon>Persicobacter</taxon>
    </lineage>
</organism>
<feature type="signal peptide" evidence="1">
    <location>
        <begin position="1"/>
        <end position="20"/>
    </location>
</feature>
<dbReference type="NCBIfam" id="TIGR04183">
    <property type="entry name" value="Por_Secre_tail"/>
    <property type="match status" value="1"/>
</dbReference>
<evidence type="ECO:0000313" key="5">
    <source>
        <dbReference type="Proteomes" id="UP001310022"/>
    </source>
</evidence>
<name>A0AAN4W453_9BACT</name>
<feature type="domain" description="Secretion system C-terminal sorting" evidence="3">
    <location>
        <begin position="1226"/>
        <end position="1290"/>
    </location>
</feature>
<dbReference type="EMBL" id="BQKE01000008">
    <property type="protein sequence ID" value="GJM64913.1"/>
    <property type="molecule type" value="Genomic_DNA"/>
</dbReference>
<dbReference type="RefSeq" id="WP_338239968.1">
    <property type="nucleotide sequence ID" value="NZ_BQKE01000008.1"/>
</dbReference>
<dbReference type="Pfam" id="PF07581">
    <property type="entry name" value="Glug"/>
    <property type="match status" value="1"/>
</dbReference>
<dbReference type="Pfam" id="PF18962">
    <property type="entry name" value="Por_Secre_tail"/>
    <property type="match status" value="1"/>
</dbReference>
<keyword evidence="1" id="KW-0732">Signal</keyword>
<gene>
    <name evidence="4" type="ORF">PEDI_54650</name>
</gene>
<evidence type="ECO:0008006" key="6">
    <source>
        <dbReference type="Google" id="ProtNLM"/>
    </source>
</evidence>
<evidence type="ECO:0000313" key="4">
    <source>
        <dbReference type="EMBL" id="GJM64913.1"/>
    </source>
</evidence>
<reference evidence="4 5" key="1">
    <citation type="submission" date="2021-12" db="EMBL/GenBank/DDBJ databases">
        <title>Genome sequencing of bacteria with rrn-lacking chromosome and rrn-plasmid.</title>
        <authorList>
            <person name="Anda M."/>
            <person name="Iwasaki W."/>
        </authorList>
    </citation>
    <scope>NUCLEOTIDE SEQUENCE [LARGE SCALE GENOMIC DNA]</scope>
    <source>
        <strain evidence="4 5">NBRC 15940</strain>
    </source>
</reference>
<evidence type="ECO:0000259" key="2">
    <source>
        <dbReference type="Pfam" id="PF07581"/>
    </source>
</evidence>
<dbReference type="Gene3D" id="2.160.20.110">
    <property type="match status" value="3"/>
</dbReference>
<protein>
    <recommendedName>
        <fullName evidence="6">GLUG domain-containing protein</fullName>
    </recommendedName>
</protein>
<evidence type="ECO:0000259" key="3">
    <source>
        <dbReference type="Pfam" id="PF18962"/>
    </source>
</evidence>
<keyword evidence="5" id="KW-1185">Reference proteome</keyword>
<comment type="caution">
    <text evidence="4">The sequence shown here is derived from an EMBL/GenBank/DDBJ whole genome shotgun (WGS) entry which is preliminary data.</text>
</comment>
<proteinExistence type="predicted"/>
<accession>A0AAN4W453</accession>